<protein>
    <submittedName>
        <fullName evidence="2">Uncharacterized protein</fullName>
    </submittedName>
</protein>
<evidence type="ECO:0000256" key="1">
    <source>
        <dbReference type="SAM" id="MobiDB-lite"/>
    </source>
</evidence>
<feature type="compositionally biased region" description="Basic and acidic residues" evidence="1">
    <location>
        <begin position="104"/>
        <end position="122"/>
    </location>
</feature>
<comment type="caution">
    <text evidence="2">The sequence shown here is derived from an EMBL/GenBank/DDBJ whole genome shotgun (WGS) entry which is preliminary data.</text>
</comment>
<feature type="region of interest" description="Disordered" evidence="1">
    <location>
        <begin position="82"/>
        <end position="124"/>
    </location>
</feature>
<sequence>MQVPDRLLTGPGKEQVRHRHEHRHSFLVGQQLGIGFFQDLLPRERLHRWPPQLPHWRIQPYKTAALLLCISQQMHPMALPSLRWPDIAGNTTQRGRKGKQQRGGNERPQGRQLGHEPAERVARSGRTLGSAARFGKQLVPVPVFPSRSCSDRCSDRKFGRARRGGVAIHRVHVWRGGPREIWKGSGNTPGATRWFEVSLDHQSLVSPLLHAQTPSDVDTRQSREEWMGVGGSEGEWMGRGMRRHDKVISNP</sequence>
<keyword evidence="3" id="KW-1185">Reference proteome</keyword>
<organism evidence="2 3">
    <name type="scientific">Lasiosphaeria hispida</name>
    <dbReference type="NCBI Taxonomy" id="260671"/>
    <lineage>
        <taxon>Eukaryota</taxon>
        <taxon>Fungi</taxon>
        <taxon>Dikarya</taxon>
        <taxon>Ascomycota</taxon>
        <taxon>Pezizomycotina</taxon>
        <taxon>Sordariomycetes</taxon>
        <taxon>Sordariomycetidae</taxon>
        <taxon>Sordariales</taxon>
        <taxon>Lasiosphaeriaceae</taxon>
        <taxon>Lasiosphaeria</taxon>
    </lineage>
</organism>
<evidence type="ECO:0000313" key="2">
    <source>
        <dbReference type="EMBL" id="KAK3357483.1"/>
    </source>
</evidence>
<proteinExistence type="predicted"/>
<evidence type="ECO:0000313" key="3">
    <source>
        <dbReference type="Proteomes" id="UP001275084"/>
    </source>
</evidence>
<accession>A0AAJ0HMJ4</accession>
<dbReference type="EMBL" id="JAUIQD010000003">
    <property type="protein sequence ID" value="KAK3357483.1"/>
    <property type="molecule type" value="Genomic_DNA"/>
</dbReference>
<dbReference type="Proteomes" id="UP001275084">
    <property type="component" value="Unassembled WGS sequence"/>
</dbReference>
<gene>
    <name evidence="2" type="ORF">B0T25DRAFT_160292</name>
</gene>
<reference evidence="2" key="1">
    <citation type="journal article" date="2023" name="Mol. Phylogenet. Evol.">
        <title>Genome-scale phylogeny and comparative genomics of the fungal order Sordariales.</title>
        <authorList>
            <person name="Hensen N."/>
            <person name="Bonometti L."/>
            <person name="Westerberg I."/>
            <person name="Brannstrom I.O."/>
            <person name="Guillou S."/>
            <person name="Cros-Aarteil S."/>
            <person name="Calhoun S."/>
            <person name="Haridas S."/>
            <person name="Kuo A."/>
            <person name="Mondo S."/>
            <person name="Pangilinan J."/>
            <person name="Riley R."/>
            <person name="LaButti K."/>
            <person name="Andreopoulos B."/>
            <person name="Lipzen A."/>
            <person name="Chen C."/>
            <person name="Yan M."/>
            <person name="Daum C."/>
            <person name="Ng V."/>
            <person name="Clum A."/>
            <person name="Steindorff A."/>
            <person name="Ohm R.A."/>
            <person name="Martin F."/>
            <person name="Silar P."/>
            <person name="Natvig D.O."/>
            <person name="Lalanne C."/>
            <person name="Gautier V."/>
            <person name="Ament-Velasquez S.L."/>
            <person name="Kruys A."/>
            <person name="Hutchinson M.I."/>
            <person name="Powell A.J."/>
            <person name="Barry K."/>
            <person name="Miller A.N."/>
            <person name="Grigoriev I.V."/>
            <person name="Debuchy R."/>
            <person name="Gladieux P."/>
            <person name="Hiltunen Thoren M."/>
            <person name="Johannesson H."/>
        </authorList>
    </citation>
    <scope>NUCLEOTIDE SEQUENCE</scope>
    <source>
        <strain evidence="2">CBS 955.72</strain>
    </source>
</reference>
<dbReference type="AlphaFoldDB" id="A0AAJ0HMJ4"/>
<name>A0AAJ0HMJ4_9PEZI</name>
<reference evidence="2" key="2">
    <citation type="submission" date="2023-06" db="EMBL/GenBank/DDBJ databases">
        <authorList>
            <consortium name="Lawrence Berkeley National Laboratory"/>
            <person name="Haridas S."/>
            <person name="Hensen N."/>
            <person name="Bonometti L."/>
            <person name="Westerberg I."/>
            <person name="Brannstrom I.O."/>
            <person name="Guillou S."/>
            <person name="Cros-Aarteil S."/>
            <person name="Calhoun S."/>
            <person name="Kuo A."/>
            <person name="Mondo S."/>
            <person name="Pangilinan J."/>
            <person name="Riley R."/>
            <person name="Labutti K."/>
            <person name="Andreopoulos B."/>
            <person name="Lipzen A."/>
            <person name="Chen C."/>
            <person name="Yanf M."/>
            <person name="Daum C."/>
            <person name="Ng V."/>
            <person name="Clum A."/>
            <person name="Steindorff A."/>
            <person name="Ohm R."/>
            <person name="Martin F."/>
            <person name="Silar P."/>
            <person name="Natvig D."/>
            <person name="Lalanne C."/>
            <person name="Gautier V."/>
            <person name="Ament-Velasquez S.L."/>
            <person name="Kruys A."/>
            <person name="Hutchinson M.I."/>
            <person name="Powell A.J."/>
            <person name="Barry K."/>
            <person name="Miller A.N."/>
            <person name="Grigoriev I.V."/>
            <person name="Debuchy R."/>
            <person name="Gladieux P."/>
            <person name="Thoren M.H."/>
            <person name="Johannesson H."/>
        </authorList>
    </citation>
    <scope>NUCLEOTIDE SEQUENCE</scope>
    <source>
        <strain evidence="2">CBS 955.72</strain>
    </source>
</reference>